<sequence>MKLAENPGDEWKKSPSSMGKSTPDSEKSPSSAGKVLRSGRIIYGTEKKKSSSPAIEKKNKKKKQSCSPPPLEMEEKSSSSSVLLSSEGGGSGKGKVSEEEEEVLNWDDDDDDDDTNSPPRKPKSKSSKLLSAIDENYDLDWEYDSEENHEFEPWCTGAVKRKDCPAWVDYKKQIHYSRGYEVSIYPGLCAGAKFMPWNFKEDNGETVYEEFLEMCDECIQSYNAKHHFKEGEGYLFTMENDDVIEHVTRKFEIDYNLYYITFKARLVQNPNVIHTFRAKYFVDRGMREGLLRFVKFCERKDVLDAQWAKEEEEKDVYRCSDLPCCPSPYIRMKKRGLL</sequence>
<keyword evidence="3" id="KW-1185">Reference proteome</keyword>
<protein>
    <submittedName>
        <fullName evidence="2">OLC1v1038452C1</fullName>
    </submittedName>
</protein>
<evidence type="ECO:0000313" key="2">
    <source>
        <dbReference type="EMBL" id="CAI9101190.1"/>
    </source>
</evidence>
<evidence type="ECO:0000313" key="3">
    <source>
        <dbReference type="Proteomes" id="UP001161247"/>
    </source>
</evidence>
<organism evidence="2 3">
    <name type="scientific">Oldenlandia corymbosa var. corymbosa</name>
    <dbReference type="NCBI Taxonomy" id="529605"/>
    <lineage>
        <taxon>Eukaryota</taxon>
        <taxon>Viridiplantae</taxon>
        <taxon>Streptophyta</taxon>
        <taxon>Embryophyta</taxon>
        <taxon>Tracheophyta</taxon>
        <taxon>Spermatophyta</taxon>
        <taxon>Magnoliopsida</taxon>
        <taxon>eudicotyledons</taxon>
        <taxon>Gunneridae</taxon>
        <taxon>Pentapetalae</taxon>
        <taxon>asterids</taxon>
        <taxon>lamiids</taxon>
        <taxon>Gentianales</taxon>
        <taxon>Rubiaceae</taxon>
        <taxon>Rubioideae</taxon>
        <taxon>Spermacoceae</taxon>
        <taxon>Hedyotis-Oldenlandia complex</taxon>
        <taxon>Oldenlandia</taxon>
    </lineage>
</organism>
<accession>A0AAV1D263</accession>
<dbReference type="AlphaFoldDB" id="A0AAV1D263"/>
<reference evidence="2" key="1">
    <citation type="submission" date="2023-03" db="EMBL/GenBank/DDBJ databases">
        <authorList>
            <person name="Julca I."/>
        </authorList>
    </citation>
    <scope>NUCLEOTIDE SEQUENCE</scope>
</reference>
<gene>
    <name evidence="2" type="ORF">OLC1_LOCUS10840</name>
</gene>
<name>A0AAV1D263_OLDCO</name>
<dbReference type="EMBL" id="OX459121">
    <property type="protein sequence ID" value="CAI9101190.1"/>
    <property type="molecule type" value="Genomic_DNA"/>
</dbReference>
<feature type="region of interest" description="Disordered" evidence="1">
    <location>
        <begin position="1"/>
        <end position="129"/>
    </location>
</feature>
<dbReference type="Proteomes" id="UP001161247">
    <property type="component" value="Chromosome 4"/>
</dbReference>
<evidence type="ECO:0000256" key="1">
    <source>
        <dbReference type="SAM" id="MobiDB-lite"/>
    </source>
</evidence>
<feature type="compositionally biased region" description="Acidic residues" evidence="1">
    <location>
        <begin position="98"/>
        <end position="115"/>
    </location>
</feature>
<proteinExistence type="predicted"/>